<dbReference type="Pfam" id="PF07980">
    <property type="entry name" value="SusD_RagB"/>
    <property type="match status" value="1"/>
</dbReference>
<comment type="subcellular location">
    <subcellularLocation>
        <location evidence="1">Cell outer membrane</location>
    </subcellularLocation>
</comment>
<protein>
    <recommendedName>
        <fullName evidence="10">RagB/SusD family nutrient uptake outer membrane protein</fullName>
    </recommendedName>
</protein>
<dbReference type="PROSITE" id="PS51257">
    <property type="entry name" value="PROKAR_LIPOPROTEIN"/>
    <property type="match status" value="1"/>
</dbReference>
<name>A0ABN6L5B3_9BACT</name>
<dbReference type="EMBL" id="AP025292">
    <property type="protein sequence ID" value="BDC98263.1"/>
    <property type="molecule type" value="Genomic_DNA"/>
</dbReference>
<keyword evidence="9" id="KW-1185">Reference proteome</keyword>
<evidence type="ECO:0000256" key="1">
    <source>
        <dbReference type="ARBA" id="ARBA00004442"/>
    </source>
</evidence>
<organism evidence="8 9">
    <name type="scientific">Persicobacter psychrovividus</name>
    <dbReference type="NCBI Taxonomy" id="387638"/>
    <lineage>
        <taxon>Bacteria</taxon>
        <taxon>Pseudomonadati</taxon>
        <taxon>Bacteroidota</taxon>
        <taxon>Cytophagia</taxon>
        <taxon>Cytophagales</taxon>
        <taxon>Persicobacteraceae</taxon>
        <taxon>Persicobacter</taxon>
    </lineage>
</organism>
<sequence>MNFNKLMIGGLLVASVFGTGCSLEVKPDYALGIEDANAFPQDQLNGAMNRMYRVAYYGRNAYIFGDIGTDNIVEGANNSGRFIFESQMAKFEAMSNSVGSDETNLYDHIYEVVNNANRVIINDKATADQIGQAYFLRALATFDAVKFFDKVPLVLSPVMSITDAVNFKPENDEVTKIYAQVLMDLKMAQESITNTSVNAPTANAAYALASRVLLYIATEVDDFSKIEGVSSQKEAYEMAIAAADAVSGVELLTAKDYADYFYTQGKSSLETIFEIAVVESQSRGSDNFGNIYYLDKTGAGYGAYTANPEFVKMHSDEDVRKSMFVTVEEEKPGFQYVYKFAQSDGVTGLHAPKILRYSEVLLNKAEALAALGRGNDAASIIDQIRAARYTSNAPAVDVANIVEEVFMERRKELAYEGHYMFDLRRHNKGVQLVRLADNKGGSDEVEDFNEFVPAGDIQFWFPIPQRSMQANTSLLQPKYPNQ</sequence>
<gene>
    <name evidence="8" type="ORF">PEPS_05440</name>
</gene>
<evidence type="ECO:0000313" key="9">
    <source>
        <dbReference type="Proteomes" id="UP001354989"/>
    </source>
</evidence>
<keyword evidence="5" id="KW-0998">Cell outer membrane</keyword>
<dbReference type="Proteomes" id="UP001354989">
    <property type="component" value="Chromosome"/>
</dbReference>
<evidence type="ECO:0000313" key="8">
    <source>
        <dbReference type="EMBL" id="BDC98263.1"/>
    </source>
</evidence>
<proteinExistence type="inferred from homology"/>
<dbReference type="RefSeq" id="WP_338397576.1">
    <property type="nucleotide sequence ID" value="NZ_AP025292.1"/>
</dbReference>
<accession>A0ABN6L5B3</accession>
<evidence type="ECO:0000256" key="2">
    <source>
        <dbReference type="ARBA" id="ARBA00006275"/>
    </source>
</evidence>
<dbReference type="Pfam" id="PF14322">
    <property type="entry name" value="SusD-like_3"/>
    <property type="match status" value="1"/>
</dbReference>
<evidence type="ECO:0000259" key="6">
    <source>
        <dbReference type="Pfam" id="PF07980"/>
    </source>
</evidence>
<evidence type="ECO:0000256" key="3">
    <source>
        <dbReference type="ARBA" id="ARBA00022729"/>
    </source>
</evidence>
<comment type="similarity">
    <text evidence="2">Belongs to the SusD family.</text>
</comment>
<dbReference type="InterPro" id="IPR033985">
    <property type="entry name" value="SusD-like_N"/>
</dbReference>
<feature type="domain" description="SusD-like N-terminal" evidence="7">
    <location>
        <begin position="85"/>
        <end position="214"/>
    </location>
</feature>
<keyword evidence="4" id="KW-0472">Membrane</keyword>
<dbReference type="Gene3D" id="1.25.40.390">
    <property type="match status" value="1"/>
</dbReference>
<feature type="domain" description="RagB/SusD" evidence="6">
    <location>
        <begin position="337"/>
        <end position="476"/>
    </location>
</feature>
<dbReference type="SUPFAM" id="SSF48452">
    <property type="entry name" value="TPR-like"/>
    <property type="match status" value="1"/>
</dbReference>
<keyword evidence="3" id="KW-0732">Signal</keyword>
<dbReference type="InterPro" id="IPR011990">
    <property type="entry name" value="TPR-like_helical_dom_sf"/>
</dbReference>
<evidence type="ECO:0000256" key="4">
    <source>
        <dbReference type="ARBA" id="ARBA00023136"/>
    </source>
</evidence>
<reference evidence="8 9" key="1">
    <citation type="submission" date="2021-12" db="EMBL/GenBank/DDBJ databases">
        <title>Genome sequencing of bacteria with rrn-lacking chromosome and rrn-plasmid.</title>
        <authorList>
            <person name="Anda M."/>
            <person name="Iwasaki W."/>
        </authorList>
    </citation>
    <scope>NUCLEOTIDE SEQUENCE [LARGE SCALE GENOMIC DNA]</scope>
    <source>
        <strain evidence="8 9">NBRC 101262</strain>
    </source>
</reference>
<evidence type="ECO:0008006" key="10">
    <source>
        <dbReference type="Google" id="ProtNLM"/>
    </source>
</evidence>
<evidence type="ECO:0000259" key="7">
    <source>
        <dbReference type="Pfam" id="PF14322"/>
    </source>
</evidence>
<evidence type="ECO:0000256" key="5">
    <source>
        <dbReference type="ARBA" id="ARBA00023237"/>
    </source>
</evidence>
<dbReference type="InterPro" id="IPR012944">
    <property type="entry name" value="SusD_RagB_dom"/>
</dbReference>